<dbReference type="Proteomes" id="UP000186309">
    <property type="component" value="Chromosome"/>
</dbReference>
<name>A0A1U7CQW5_9BACT</name>
<evidence type="ECO:0008006" key="4">
    <source>
        <dbReference type="Google" id="ProtNLM"/>
    </source>
</evidence>
<feature type="transmembrane region" description="Helical" evidence="1">
    <location>
        <begin position="13"/>
        <end position="34"/>
    </location>
</feature>
<gene>
    <name evidence="2" type="ORF">BSF38_02812</name>
</gene>
<dbReference type="OrthoDB" id="9806357at2"/>
<dbReference type="Pfam" id="PF11376">
    <property type="entry name" value="DUF3179"/>
    <property type="match status" value="1"/>
</dbReference>
<evidence type="ECO:0000313" key="3">
    <source>
        <dbReference type="Proteomes" id="UP000186309"/>
    </source>
</evidence>
<keyword evidence="1" id="KW-1133">Transmembrane helix</keyword>
<dbReference type="AlphaFoldDB" id="A0A1U7CQW5"/>
<proteinExistence type="predicted"/>
<accession>A0A1U7CQW5</accession>
<reference evidence="3" key="1">
    <citation type="submission" date="2016-12" db="EMBL/GenBank/DDBJ databases">
        <title>Comparative genomics of four Isosphaeraceae planctomycetes: a common pool of plasmids and glycoside hydrolase genes.</title>
        <authorList>
            <person name="Ivanova A."/>
        </authorList>
    </citation>
    <scope>NUCLEOTIDE SEQUENCE [LARGE SCALE GENOMIC DNA]</scope>
    <source>
        <strain evidence="3">PX4</strain>
    </source>
</reference>
<protein>
    <recommendedName>
        <fullName evidence="4">DUF3179 domain-containing protein</fullName>
    </recommendedName>
</protein>
<dbReference type="EMBL" id="CP019082">
    <property type="protein sequence ID" value="APW61298.1"/>
    <property type="molecule type" value="Genomic_DNA"/>
</dbReference>
<dbReference type="RefSeq" id="WP_076346544.1">
    <property type="nucleotide sequence ID" value="NZ_CP019082.1"/>
</dbReference>
<keyword evidence="3" id="KW-1185">Reference proteome</keyword>
<organism evidence="2 3">
    <name type="scientific">Paludisphaera borealis</name>
    <dbReference type="NCBI Taxonomy" id="1387353"/>
    <lineage>
        <taxon>Bacteria</taxon>
        <taxon>Pseudomonadati</taxon>
        <taxon>Planctomycetota</taxon>
        <taxon>Planctomycetia</taxon>
        <taxon>Isosphaerales</taxon>
        <taxon>Isosphaeraceae</taxon>
        <taxon>Paludisphaera</taxon>
    </lineage>
</organism>
<evidence type="ECO:0000256" key="1">
    <source>
        <dbReference type="SAM" id="Phobius"/>
    </source>
</evidence>
<dbReference type="InterPro" id="IPR021516">
    <property type="entry name" value="DUF3179"/>
</dbReference>
<keyword evidence="1" id="KW-0472">Membrane</keyword>
<keyword evidence="1" id="KW-0812">Transmembrane</keyword>
<sequence>MRSFKLSPGFARLWGPLVGLALVAALVVPAIYWAERSSLDAWSRKTERFSPKEPVRHIFQFEGLGTPATISTAEATLADDEPVIGIGAAGKFRAYHERSMSGKTRHVLNDVLGGKAVTVTYCDIADCARAYGGVEQSSPLNVALAGLDAGGMLLSVGNVVYYQKTAEIADPVRDKAAPPFPYASFPLTRTTWGEWKSRHPETDVFVHDAPKTPDR</sequence>
<dbReference type="KEGG" id="pbor:BSF38_02812"/>
<evidence type="ECO:0000313" key="2">
    <source>
        <dbReference type="EMBL" id="APW61298.1"/>
    </source>
</evidence>